<dbReference type="OrthoDB" id="20822at2759"/>
<dbReference type="GO" id="GO:0003779">
    <property type="term" value="F:actin binding"/>
    <property type="evidence" value="ECO:0007669"/>
    <property type="project" value="InterPro"/>
</dbReference>
<dbReference type="InterPro" id="IPR002108">
    <property type="entry name" value="ADF-H"/>
</dbReference>
<sequence length="161" mass="17745">MAPKFSDEADASIEDLMDDKNLDVDFVVCEFEGMNKIVLTEAGKGGRDRVQEILEANPDKAMTGAFLALAVDDREVTRSIRRKYIQFTWMGPDLSPMRKGYVSGQTGVVNERFSQCGLFLSLRDDLDDLAEDSIVKRLLSAGGAHAPTSFDFTNAALAEDE</sequence>
<keyword evidence="3" id="KW-1185">Reference proteome</keyword>
<dbReference type="Proteomes" id="UP000241890">
    <property type="component" value="Unassembled WGS sequence"/>
</dbReference>
<dbReference type="SUPFAM" id="SSF55753">
    <property type="entry name" value="Actin depolymerizing proteins"/>
    <property type="match status" value="1"/>
</dbReference>
<protein>
    <submittedName>
        <fullName evidence="2">Actin-binding protein, cofilin/tropomyosin family protein, putative</fullName>
    </submittedName>
</protein>
<evidence type="ECO:0000259" key="1">
    <source>
        <dbReference type="PROSITE" id="PS51263"/>
    </source>
</evidence>
<dbReference type="Gene3D" id="3.40.20.10">
    <property type="entry name" value="Severin"/>
    <property type="match status" value="1"/>
</dbReference>
<dbReference type="PROSITE" id="PS51263">
    <property type="entry name" value="ADF_H"/>
    <property type="match status" value="1"/>
</dbReference>
<dbReference type="Pfam" id="PF00241">
    <property type="entry name" value="Cofilin_ADF"/>
    <property type="match status" value="1"/>
</dbReference>
<proteinExistence type="predicted"/>
<dbReference type="AlphaFoldDB" id="A0A2R5GTW6"/>
<gene>
    <name evidence="2" type="ORF">FCC1311_105132</name>
</gene>
<evidence type="ECO:0000313" key="2">
    <source>
        <dbReference type="EMBL" id="GBG34290.1"/>
    </source>
</evidence>
<accession>A0A2R5GTW6</accession>
<reference evidence="2 3" key="1">
    <citation type="submission" date="2017-12" db="EMBL/GenBank/DDBJ databases">
        <title>Sequencing, de novo assembly and annotation of complete genome of a new Thraustochytrid species, strain FCC1311.</title>
        <authorList>
            <person name="Sedici K."/>
            <person name="Godart F."/>
            <person name="Aiese Cigliano R."/>
            <person name="Sanseverino W."/>
            <person name="Barakat M."/>
            <person name="Ortet P."/>
            <person name="Marechal E."/>
            <person name="Cagnac O."/>
            <person name="Amato A."/>
        </authorList>
    </citation>
    <scope>NUCLEOTIDE SEQUENCE [LARGE SCALE GENOMIC DNA]</scope>
</reference>
<dbReference type="InterPro" id="IPR029006">
    <property type="entry name" value="ADF-H/Gelsolin-like_dom_sf"/>
</dbReference>
<dbReference type="EMBL" id="BEYU01000186">
    <property type="protein sequence ID" value="GBG34290.1"/>
    <property type="molecule type" value="Genomic_DNA"/>
</dbReference>
<comment type="caution">
    <text evidence="2">The sequence shown here is derived from an EMBL/GenBank/DDBJ whole genome shotgun (WGS) entry which is preliminary data.</text>
</comment>
<evidence type="ECO:0000313" key="3">
    <source>
        <dbReference type="Proteomes" id="UP000241890"/>
    </source>
</evidence>
<dbReference type="InParanoid" id="A0A2R5GTW6"/>
<feature type="domain" description="ADF-H" evidence="1">
    <location>
        <begin position="1"/>
        <end position="139"/>
    </location>
</feature>
<organism evidence="2 3">
    <name type="scientific">Hondaea fermentalgiana</name>
    <dbReference type="NCBI Taxonomy" id="2315210"/>
    <lineage>
        <taxon>Eukaryota</taxon>
        <taxon>Sar</taxon>
        <taxon>Stramenopiles</taxon>
        <taxon>Bigyra</taxon>
        <taxon>Labyrinthulomycetes</taxon>
        <taxon>Thraustochytrida</taxon>
        <taxon>Thraustochytriidae</taxon>
        <taxon>Hondaea</taxon>
    </lineage>
</organism>
<name>A0A2R5GTW6_9STRA</name>